<dbReference type="PANTHER" id="PTHR43244:SF1">
    <property type="entry name" value="5,10-METHYLENETETRAHYDROMETHANOPTERIN REDUCTASE"/>
    <property type="match status" value="1"/>
</dbReference>
<evidence type="ECO:0000313" key="3">
    <source>
        <dbReference type="EMBL" id="ULP41582.1"/>
    </source>
</evidence>
<dbReference type="SUPFAM" id="SSF51679">
    <property type="entry name" value="Bacterial luciferase-like"/>
    <property type="match status" value="1"/>
</dbReference>
<feature type="domain" description="Luciferase-like" evidence="2">
    <location>
        <begin position="3"/>
        <end position="296"/>
    </location>
</feature>
<dbReference type="InterPro" id="IPR011251">
    <property type="entry name" value="Luciferase-like_dom"/>
</dbReference>
<dbReference type="InterPro" id="IPR036661">
    <property type="entry name" value="Luciferase-like_sf"/>
</dbReference>
<evidence type="ECO:0000259" key="2">
    <source>
        <dbReference type="Pfam" id="PF00296"/>
    </source>
</evidence>
<dbReference type="Pfam" id="PF00296">
    <property type="entry name" value="Bac_luciferase"/>
    <property type="match status" value="1"/>
</dbReference>
<sequence>MPHNIGLMLHTADMNFDEIIRLAQHCEASDYHGFWLTEESGKEAFAVLALLAQNTERIILGTSIVNFYSRTPMLLAMGTRTIWDLSGGRFHLGLGTGGIGFMTQGHGIKIERPIARSKEVLEIIRGFLSEQRFSYDGEWFNVDNFHLREGPIAEHVPIYQAALGPKMIGVAAKYYDGFISNWLTPQSLQNYREMIAKGCAQVGRDPSEVKLLALEMAAPDNSSESRDAMRRGCAFYCASPHYEHIAEISGLGDDFRRVKEVWETRDYAKAASYVSDEMLETFTLTGDNDACKRRINWLLSEGVYPIIYPVPRHHLKAEDHFTTADRVIELLEGSHV</sequence>
<dbReference type="Gene3D" id="3.20.20.30">
    <property type="entry name" value="Luciferase-like domain"/>
    <property type="match status" value="1"/>
</dbReference>
<gene>
    <name evidence="3" type="ORF">MJO58_22455</name>
</gene>
<dbReference type="PANTHER" id="PTHR43244">
    <property type="match status" value="1"/>
</dbReference>
<dbReference type="RefSeq" id="WP_239721022.1">
    <property type="nucleotide sequence ID" value="NZ_CP092423.2"/>
</dbReference>
<evidence type="ECO:0000313" key="4">
    <source>
        <dbReference type="Proteomes" id="UP001055171"/>
    </source>
</evidence>
<keyword evidence="1" id="KW-0560">Oxidoreductase</keyword>
<keyword evidence="4" id="KW-1185">Reference proteome</keyword>
<organism evidence="3 4">
    <name type="scientific">Mycobacterium lentiflavum</name>
    <dbReference type="NCBI Taxonomy" id="141349"/>
    <lineage>
        <taxon>Bacteria</taxon>
        <taxon>Bacillati</taxon>
        <taxon>Actinomycetota</taxon>
        <taxon>Actinomycetes</taxon>
        <taxon>Mycobacteriales</taxon>
        <taxon>Mycobacteriaceae</taxon>
        <taxon>Mycobacterium</taxon>
        <taxon>Mycobacterium simiae complex</taxon>
    </lineage>
</organism>
<accession>A0ABY3UPT3</accession>
<protein>
    <submittedName>
        <fullName evidence="3">LLM class flavin-dependent oxidoreductase</fullName>
    </submittedName>
</protein>
<name>A0ABY3UPT3_MYCLN</name>
<reference evidence="3" key="1">
    <citation type="submission" date="2022-08" db="EMBL/GenBank/DDBJ databases">
        <title>Complete genome sequence of 14 non-tuberculosis mycobacteria type-strains.</title>
        <authorList>
            <person name="Igarashi Y."/>
            <person name="Osugi A."/>
            <person name="Mitarai S."/>
        </authorList>
    </citation>
    <scope>NUCLEOTIDE SEQUENCE</scope>
    <source>
        <strain evidence="3">ATCC 51985</strain>
    </source>
</reference>
<dbReference type="Proteomes" id="UP001055171">
    <property type="component" value="Chromosome"/>
</dbReference>
<dbReference type="InterPro" id="IPR050564">
    <property type="entry name" value="F420-G6PD/mer"/>
</dbReference>
<evidence type="ECO:0000256" key="1">
    <source>
        <dbReference type="ARBA" id="ARBA00023002"/>
    </source>
</evidence>
<dbReference type="EMBL" id="CP092423">
    <property type="protein sequence ID" value="ULP41582.1"/>
    <property type="molecule type" value="Genomic_DNA"/>
</dbReference>
<dbReference type="CDD" id="cd01097">
    <property type="entry name" value="Tetrahydromethanopterin_reductase"/>
    <property type="match status" value="1"/>
</dbReference>
<proteinExistence type="predicted"/>